<organism evidence="1 2">
    <name type="scientific">Pseudarthrobacter enclensis</name>
    <dbReference type="NCBI Taxonomy" id="993070"/>
    <lineage>
        <taxon>Bacteria</taxon>
        <taxon>Bacillati</taxon>
        <taxon>Actinomycetota</taxon>
        <taxon>Actinomycetes</taxon>
        <taxon>Micrococcales</taxon>
        <taxon>Micrococcaceae</taxon>
        <taxon>Pseudarthrobacter</taxon>
    </lineage>
</organism>
<keyword evidence="1" id="KW-0378">Hydrolase</keyword>
<evidence type="ECO:0000313" key="1">
    <source>
        <dbReference type="EMBL" id="MDP9889571.1"/>
    </source>
</evidence>
<name>A0ABT9RXN4_9MICC</name>
<evidence type="ECO:0000313" key="2">
    <source>
        <dbReference type="Proteomes" id="UP001226577"/>
    </source>
</evidence>
<sequence>MIGLSQEGFAALTPVRQALRAAAEKQAGLFRDDARIQARALLDGAKAEAAAILAAAVGEGEAAARSEAALRSARARRQAHELVLVQRNNLRLELHRRVRQAAAGLTSDPRYPLLLGRLTEQCRELLGPDAMVTEGREGGVIAEAGSRRLDISLPVLAEMALDTVPGVSELWSR</sequence>
<dbReference type="RefSeq" id="WP_307309946.1">
    <property type="nucleotide sequence ID" value="NZ_JAUSRE010000017.1"/>
</dbReference>
<dbReference type="GO" id="GO:0008233">
    <property type="term" value="F:peptidase activity"/>
    <property type="evidence" value="ECO:0007669"/>
    <property type="project" value="UniProtKB-KW"/>
</dbReference>
<comment type="caution">
    <text evidence="1">The sequence shown here is derived from an EMBL/GenBank/DDBJ whole genome shotgun (WGS) entry which is preliminary data.</text>
</comment>
<dbReference type="Proteomes" id="UP001226577">
    <property type="component" value="Unassembled WGS sequence"/>
</dbReference>
<gene>
    <name evidence="1" type="ORF">J2X98_003182</name>
</gene>
<protein>
    <submittedName>
        <fullName evidence="1">Regulator of protease activity HflC (Stomatin/prohibitin superfamily)</fullName>
    </submittedName>
</protein>
<keyword evidence="1" id="KW-0645">Protease</keyword>
<reference evidence="1 2" key="1">
    <citation type="submission" date="2023-07" db="EMBL/GenBank/DDBJ databases">
        <title>Sorghum-associated microbial communities from plants grown in Nebraska, USA.</title>
        <authorList>
            <person name="Schachtman D."/>
        </authorList>
    </citation>
    <scope>NUCLEOTIDE SEQUENCE [LARGE SCALE GENOMIC DNA]</scope>
    <source>
        <strain evidence="1 2">CC222</strain>
    </source>
</reference>
<dbReference type="EMBL" id="JAUSRE010000017">
    <property type="protein sequence ID" value="MDP9889571.1"/>
    <property type="molecule type" value="Genomic_DNA"/>
</dbReference>
<dbReference type="GO" id="GO:0006508">
    <property type="term" value="P:proteolysis"/>
    <property type="evidence" value="ECO:0007669"/>
    <property type="project" value="UniProtKB-KW"/>
</dbReference>
<accession>A0ABT9RXN4</accession>
<keyword evidence="2" id="KW-1185">Reference proteome</keyword>
<proteinExistence type="predicted"/>